<dbReference type="CDD" id="cd09279">
    <property type="entry name" value="RNase_HI_like"/>
    <property type="match status" value="1"/>
</dbReference>
<dbReference type="PANTHER" id="PTHR46387:SF2">
    <property type="entry name" value="RIBONUCLEASE HI"/>
    <property type="match status" value="1"/>
</dbReference>
<protein>
    <submittedName>
        <fullName evidence="2">Ribonuclease HI</fullName>
        <ecNumber evidence="2">3.1.26.4</ecNumber>
    </submittedName>
</protein>
<keyword evidence="2" id="KW-0378">Hydrolase</keyword>
<dbReference type="InterPro" id="IPR012337">
    <property type="entry name" value="RNaseH-like_sf"/>
</dbReference>
<evidence type="ECO:0000313" key="3">
    <source>
        <dbReference type="Proteomes" id="UP000581688"/>
    </source>
</evidence>
<dbReference type="Gene3D" id="3.30.420.10">
    <property type="entry name" value="Ribonuclease H-like superfamily/Ribonuclease H"/>
    <property type="match status" value="1"/>
</dbReference>
<evidence type="ECO:0000259" key="1">
    <source>
        <dbReference type="PROSITE" id="PS50879"/>
    </source>
</evidence>
<dbReference type="PANTHER" id="PTHR46387">
    <property type="entry name" value="POLYNUCLEOTIDYL TRANSFERASE, RIBONUCLEASE H-LIKE SUPERFAMILY PROTEIN"/>
    <property type="match status" value="1"/>
</dbReference>
<dbReference type="NCBIfam" id="NF005822">
    <property type="entry name" value="PRK07708.1"/>
    <property type="match status" value="1"/>
</dbReference>
<dbReference type="InterPro" id="IPR002156">
    <property type="entry name" value="RNaseH_domain"/>
</dbReference>
<dbReference type="Proteomes" id="UP000581688">
    <property type="component" value="Unassembled WGS sequence"/>
</dbReference>
<evidence type="ECO:0000313" key="2">
    <source>
        <dbReference type="EMBL" id="MBB6453168.1"/>
    </source>
</evidence>
<sequence length="219" mass="25011">MKVRIELDYKTPKGTETSFISDEMNPAHALLIVEDLEKTGRVKSVQFIDNQDSSWTMKDLKKFMQGIQTEPHNVTVYFDGGFDIGTKRSGLGCAIYYEQNGKSFRLRKNALVEELDTNNEAEYAAFHLALKELELLGVHHLPVTFIGDSQVVINQMNEEWPCYEEELNKWIDRIEGKLEALGIIPEYRLVPRKKNGEADQLASQALKNVDIMSTIEITK</sequence>
<dbReference type="Pfam" id="PF13456">
    <property type="entry name" value="RVT_3"/>
    <property type="match status" value="1"/>
</dbReference>
<proteinExistence type="predicted"/>
<reference evidence="2 3" key="1">
    <citation type="submission" date="2020-08" db="EMBL/GenBank/DDBJ databases">
        <title>Genomic Encyclopedia of Type Strains, Phase IV (KMG-IV): sequencing the most valuable type-strain genomes for metagenomic binning, comparative biology and taxonomic classification.</title>
        <authorList>
            <person name="Goeker M."/>
        </authorList>
    </citation>
    <scope>NUCLEOTIDE SEQUENCE [LARGE SCALE GENOMIC DNA]</scope>
    <source>
        <strain evidence="2 3">DSM 19612</strain>
    </source>
</reference>
<dbReference type="EMBL" id="JACHGH010000004">
    <property type="protein sequence ID" value="MBB6453168.1"/>
    <property type="molecule type" value="Genomic_DNA"/>
</dbReference>
<dbReference type="AlphaFoldDB" id="A0A841Q446"/>
<dbReference type="SUPFAM" id="SSF53098">
    <property type="entry name" value="Ribonuclease H-like"/>
    <property type="match status" value="1"/>
</dbReference>
<gene>
    <name evidence="2" type="ORF">HNQ94_001616</name>
</gene>
<dbReference type="GO" id="GO:0003676">
    <property type="term" value="F:nucleic acid binding"/>
    <property type="evidence" value="ECO:0007669"/>
    <property type="project" value="InterPro"/>
</dbReference>
<name>A0A841Q446_9BACI</name>
<dbReference type="EC" id="3.1.26.4" evidence="2"/>
<dbReference type="PROSITE" id="PS50879">
    <property type="entry name" value="RNASE_H_1"/>
    <property type="match status" value="1"/>
</dbReference>
<dbReference type="GO" id="GO:0004523">
    <property type="term" value="F:RNA-DNA hybrid ribonuclease activity"/>
    <property type="evidence" value="ECO:0007669"/>
    <property type="project" value="UniProtKB-EC"/>
</dbReference>
<keyword evidence="3" id="KW-1185">Reference proteome</keyword>
<dbReference type="RefSeq" id="WP_174495722.1">
    <property type="nucleotide sequence ID" value="NZ_CADDWK010000004.1"/>
</dbReference>
<feature type="domain" description="RNase H type-1" evidence="1">
    <location>
        <begin position="70"/>
        <end position="207"/>
    </location>
</feature>
<accession>A0A841Q446</accession>
<comment type="caution">
    <text evidence="2">The sequence shown here is derived from an EMBL/GenBank/DDBJ whole genome shotgun (WGS) entry which is preliminary data.</text>
</comment>
<dbReference type="InterPro" id="IPR036397">
    <property type="entry name" value="RNaseH_sf"/>
</dbReference>
<organism evidence="2 3">
    <name type="scientific">Salirhabdus euzebyi</name>
    <dbReference type="NCBI Taxonomy" id="394506"/>
    <lineage>
        <taxon>Bacteria</taxon>
        <taxon>Bacillati</taxon>
        <taxon>Bacillota</taxon>
        <taxon>Bacilli</taxon>
        <taxon>Bacillales</taxon>
        <taxon>Bacillaceae</taxon>
        <taxon>Salirhabdus</taxon>
    </lineage>
</organism>